<protein>
    <recommendedName>
        <fullName evidence="3">Type IV secretion protein Rhs</fullName>
    </recommendedName>
</protein>
<keyword evidence="2" id="KW-1185">Reference proteome</keyword>
<name>A0A235B9U0_9BACL</name>
<evidence type="ECO:0008006" key="3">
    <source>
        <dbReference type="Google" id="ProtNLM"/>
    </source>
</evidence>
<proteinExistence type="predicted"/>
<dbReference type="OrthoDB" id="9771173at2"/>
<organism evidence="1 2">
    <name type="scientific">Paludifilum halophilum</name>
    <dbReference type="NCBI Taxonomy" id="1642702"/>
    <lineage>
        <taxon>Bacteria</taxon>
        <taxon>Bacillati</taxon>
        <taxon>Bacillota</taxon>
        <taxon>Bacilli</taxon>
        <taxon>Bacillales</taxon>
        <taxon>Thermoactinomycetaceae</taxon>
        <taxon>Paludifilum</taxon>
    </lineage>
</organism>
<dbReference type="InterPro" id="IPR006530">
    <property type="entry name" value="YD"/>
</dbReference>
<accession>A0A235B9U0</accession>
<dbReference type="EMBL" id="NOWF01000002">
    <property type="protein sequence ID" value="OYD09073.1"/>
    <property type="molecule type" value="Genomic_DNA"/>
</dbReference>
<comment type="caution">
    <text evidence="1">The sequence shown here is derived from an EMBL/GenBank/DDBJ whole genome shotgun (WGS) entry which is preliminary data.</text>
</comment>
<dbReference type="Proteomes" id="UP000215459">
    <property type="component" value="Unassembled WGS sequence"/>
</dbReference>
<dbReference type="NCBIfam" id="TIGR01643">
    <property type="entry name" value="YD_repeat_2x"/>
    <property type="match status" value="1"/>
</dbReference>
<gene>
    <name evidence="1" type="ORF">CHM34_04725</name>
</gene>
<reference evidence="1 2" key="1">
    <citation type="submission" date="2017-07" db="EMBL/GenBank/DDBJ databases">
        <title>The genome sequence of Paludifilum halophilum highlights mechanisms for microbial adaptation to high salt environemnts.</title>
        <authorList>
            <person name="Belbahri L."/>
        </authorList>
    </citation>
    <scope>NUCLEOTIDE SEQUENCE [LARGE SCALE GENOMIC DNA]</scope>
    <source>
        <strain evidence="1 2">DSM 102817</strain>
    </source>
</reference>
<dbReference type="AlphaFoldDB" id="A0A235B9U0"/>
<sequence>MVNQYAGNTVFNYNPFSNPSRGLATFLRMTYNSLDTSDSSMGYGWSLSATSLMRLGTPLDLHPKGKDWPTEVTLTDGDGTSHTFELKQPDKTDESTWYYKRPAGVHFYLQKDGSKEERQWVMTRPDRTQFFFDGEGFLSAIVDKNGNELLFTYEEKKSNNKPTKFLKYITDPTRRQTLTLEYYQKGEDYTYFDGDTKTEDTKLNNPKIIDKVKSITDISGRTITFTYSDKGLMREMVDGAGTDEAKTFGFTYDATNTNKNTKLVKITDPRGNATNLDYYMPSDSDTDQLNKWRLRTLTDREGGETAFDYVDPDGTGGSNIQSTVTDAKGNDTQYVMDGFGRPVKTTNAKGEVTQLSWDQDNNVIRLEEDNEAGHHLDV</sequence>
<evidence type="ECO:0000313" key="1">
    <source>
        <dbReference type="EMBL" id="OYD09073.1"/>
    </source>
</evidence>
<evidence type="ECO:0000313" key="2">
    <source>
        <dbReference type="Proteomes" id="UP000215459"/>
    </source>
</evidence>
<dbReference type="Gene3D" id="2.180.10.10">
    <property type="entry name" value="RHS repeat-associated core"/>
    <property type="match status" value="1"/>
</dbReference>